<proteinExistence type="predicted"/>
<dbReference type="EMBL" id="VWOX01000089">
    <property type="protein sequence ID" value="KAA5532852.1"/>
    <property type="molecule type" value="Genomic_DNA"/>
</dbReference>
<organism evidence="1 2">
    <name type="scientific">Roseiconus nitratireducens</name>
    <dbReference type="NCBI Taxonomy" id="2605748"/>
    <lineage>
        <taxon>Bacteria</taxon>
        <taxon>Pseudomonadati</taxon>
        <taxon>Planctomycetota</taxon>
        <taxon>Planctomycetia</taxon>
        <taxon>Pirellulales</taxon>
        <taxon>Pirellulaceae</taxon>
        <taxon>Roseiconus</taxon>
    </lineage>
</organism>
<sequence>MPIDRETIEKNLRLHVDRLAGLSGPDLSRGQRTLPPWSVHGHACSDLRCCPGRRSVNTALHSGVFSDRWSTMYPVARWEVKKRSGGGAEYRGEWAVWFV</sequence>
<accession>A0A5M6CG07</accession>
<evidence type="ECO:0000313" key="2">
    <source>
        <dbReference type="Proteomes" id="UP000324479"/>
    </source>
</evidence>
<comment type="caution">
    <text evidence="1">The sequence shown here is derived from an EMBL/GenBank/DDBJ whole genome shotgun (WGS) entry which is preliminary data.</text>
</comment>
<name>A0A5M6CG07_9BACT</name>
<dbReference type="Proteomes" id="UP000324479">
    <property type="component" value="Unassembled WGS sequence"/>
</dbReference>
<evidence type="ECO:0000313" key="1">
    <source>
        <dbReference type="EMBL" id="KAA5532852.1"/>
    </source>
</evidence>
<dbReference type="AlphaFoldDB" id="A0A5M6CG07"/>
<gene>
    <name evidence="1" type="ORF">FYK55_28750</name>
</gene>
<protein>
    <submittedName>
        <fullName evidence="1">Uncharacterized protein</fullName>
    </submittedName>
</protein>
<keyword evidence="2" id="KW-1185">Reference proteome</keyword>
<reference evidence="1 2" key="1">
    <citation type="submission" date="2019-08" db="EMBL/GenBank/DDBJ databases">
        <authorList>
            <person name="Dhanesh K."/>
            <person name="Kumar G."/>
            <person name="Sasikala C."/>
            <person name="Venkata Ramana C."/>
        </authorList>
    </citation>
    <scope>NUCLEOTIDE SEQUENCE [LARGE SCALE GENOMIC DNA]</scope>
    <source>
        <strain evidence="1 2">JC645</strain>
    </source>
</reference>